<proteinExistence type="predicted"/>
<gene>
    <name evidence="1" type="ORF">UFOVP726_5</name>
</gene>
<dbReference type="EMBL" id="LR796695">
    <property type="protein sequence ID" value="CAB4159766.1"/>
    <property type="molecule type" value="Genomic_DNA"/>
</dbReference>
<sequence>MAGNRVFRGGRAEPRVISDRTVSGALLPCTAVAVGATQLTQATSASGVRLALLGNRDFYAASADGFNTTNPLLTAYVSGETGLAYTLQPDDQVVWAMAAGTYTSGQELTVAAGGRLAAAAATNIVVAHFDDASLSGVAMSAGALADVCVANFYTKA</sequence>
<organism evidence="1">
    <name type="scientific">uncultured Caudovirales phage</name>
    <dbReference type="NCBI Taxonomy" id="2100421"/>
    <lineage>
        <taxon>Viruses</taxon>
        <taxon>Duplodnaviria</taxon>
        <taxon>Heunggongvirae</taxon>
        <taxon>Uroviricota</taxon>
        <taxon>Caudoviricetes</taxon>
        <taxon>Peduoviridae</taxon>
        <taxon>Maltschvirus</taxon>
        <taxon>Maltschvirus maltsch</taxon>
    </lineage>
</organism>
<protein>
    <submittedName>
        <fullName evidence="1">Uncharacterized protein</fullName>
    </submittedName>
</protein>
<name>A0A6J5NPR5_9CAUD</name>
<evidence type="ECO:0000313" key="1">
    <source>
        <dbReference type="EMBL" id="CAB4159766.1"/>
    </source>
</evidence>
<reference evidence="1" key="1">
    <citation type="submission" date="2020-04" db="EMBL/GenBank/DDBJ databases">
        <authorList>
            <person name="Chiriac C."/>
            <person name="Salcher M."/>
            <person name="Ghai R."/>
            <person name="Kavagutti S V."/>
        </authorList>
    </citation>
    <scope>NUCLEOTIDE SEQUENCE</scope>
</reference>
<accession>A0A6J5NPR5</accession>